<protein>
    <submittedName>
        <fullName evidence="1">Uncharacterized protein</fullName>
    </submittedName>
</protein>
<reference evidence="1" key="1">
    <citation type="journal article" date="2022" name="Int. J. Mol. Sci.">
        <title>Draft Genome of Tanacetum Coccineum: Genomic Comparison of Closely Related Tanacetum-Family Plants.</title>
        <authorList>
            <person name="Yamashiro T."/>
            <person name="Shiraishi A."/>
            <person name="Nakayama K."/>
            <person name="Satake H."/>
        </authorList>
    </citation>
    <scope>NUCLEOTIDE SEQUENCE</scope>
</reference>
<dbReference type="Proteomes" id="UP001151760">
    <property type="component" value="Unassembled WGS sequence"/>
</dbReference>
<name>A0ABQ5BVJ9_9ASTR</name>
<proteinExistence type="predicted"/>
<dbReference type="EMBL" id="BQNB010013673">
    <property type="protein sequence ID" value="GJT18875.1"/>
    <property type="molecule type" value="Genomic_DNA"/>
</dbReference>
<comment type="caution">
    <text evidence="1">The sequence shown here is derived from an EMBL/GenBank/DDBJ whole genome shotgun (WGS) entry which is preliminary data.</text>
</comment>
<reference evidence="1" key="2">
    <citation type="submission" date="2022-01" db="EMBL/GenBank/DDBJ databases">
        <authorList>
            <person name="Yamashiro T."/>
            <person name="Shiraishi A."/>
            <person name="Satake H."/>
            <person name="Nakayama K."/>
        </authorList>
    </citation>
    <scope>NUCLEOTIDE SEQUENCE</scope>
</reference>
<evidence type="ECO:0000313" key="1">
    <source>
        <dbReference type="EMBL" id="GJT18875.1"/>
    </source>
</evidence>
<sequence>MLSVCKLVLRSGSESFSQNENGIRLMLAPRSANARFIHTLEILKNQEIARGLQVFWVDCSDEKGTTTSIHNLDQLLLTGAGAGDGAEAWFFLSKSNARTISLSSATSAFRMYQVDAIHENHGVDMPKNKDMRPRYPSVGAMEQLSHSSSVCHWLLYGRSS</sequence>
<accession>A0ABQ5BVJ9</accession>
<gene>
    <name evidence="1" type="ORF">Tco_0877581</name>
</gene>
<organism evidence="1 2">
    <name type="scientific">Tanacetum coccineum</name>
    <dbReference type="NCBI Taxonomy" id="301880"/>
    <lineage>
        <taxon>Eukaryota</taxon>
        <taxon>Viridiplantae</taxon>
        <taxon>Streptophyta</taxon>
        <taxon>Embryophyta</taxon>
        <taxon>Tracheophyta</taxon>
        <taxon>Spermatophyta</taxon>
        <taxon>Magnoliopsida</taxon>
        <taxon>eudicotyledons</taxon>
        <taxon>Gunneridae</taxon>
        <taxon>Pentapetalae</taxon>
        <taxon>asterids</taxon>
        <taxon>campanulids</taxon>
        <taxon>Asterales</taxon>
        <taxon>Asteraceae</taxon>
        <taxon>Asteroideae</taxon>
        <taxon>Anthemideae</taxon>
        <taxon>Anthemidinae</taxon>
        <taxon>Tanacetum</taxon>
    </lineage>
</organism>
<keyword evidence="2" id="KW-1185">Reference proteome</keyword>
<evidence type="ECO:0000313" key="2">
    <source>
        <dbReference type="Proteomes" id="UP001151760"/>
    </source>
</evidence>